<evidence type="ECO:0000256" key="2">
    <source>
        <dbReference type="ARBA" id="ARBA00010102"/>
    </source>
</evidence>
<dbReference type="OrthoDB" id="364224at2759"/>
<organism evidence="12">
    <name type="scientific">Cladocopium goreaui</name>
    <dbReference type="NCBI Taxonomy" id="2562237"/>
    <lineage>
        <taxon>Eukaryota</taxon>
        <taxon>Sar</taxon>
        <taxon>Alveolata</taxon>
        <taxon>Dinophyceae</taxon>
        <taxon>Suessiales</taxon>
        <taxon>Symbiodiniaceae</taxon>
        <taxon>Cladocopium</taxon>
    </lineage>
</organism>
<keyword evidence="7" id="KW-0653">Protein transport</keyword>
<evidence type="ECO:0000256" key="7">
    <source>
        <dbReference type="ARBA" id="ARBA00022927"/>
    </source>
</evidence>
<dbReference type="EMBL" id="CAMXCT030002427">
    <property type="protein sequence ID" value="CAL4785405.1"/>
    <property type="molecule type" value="Genomic_DNA"/>
</dbReference>
<evidence type="ECO:0000313" key="14">
    <source>
        <dbReference type="Proteomes" id="UP001152797"/>
    </source>
</evidence>
<dbReference type="EMBL" id="CAMXCT010002427">
    <property type="protein sequence ID" value="CAI3998093.1"/>
    <property type="molecule type" value="Genomic_DNA"/>
</dbReference>
<dbReference type="Pfam" id="PF00400">
    <property type="entry name" value="WD40"/>
    <property type="match status" value="2"/>
</dbReference>
<evidence type="ECO:0000256" key="8">
    <source>
        <dbReference type="ARBA" id="ARBA00023010"/>
    </source>
</evidence>
<keyword evidence="9" id="KW-0906">Nuclear pore complex</keyword>
<dbReference type="EMBL" id="CAMXCT020002427">
    <property type="protein sequence ID" value="CAL1151468.1"/>
    <property type="molecule type" value="Genomic_DNA"/>
</dbReference>
<evidence type="ECO:0000256" key="3">
    <source>
        <dbReference type="ARBA" id="ARBA00022448"/>
    </source>
</evidence>
<evidence type="ECO:0000256" key="5">
    <source>
        <dbReference type="ARBA" id="ARBA00022737"/>
    </source>
</evidence>
<keyword evidence="4 11" id="KW-0853">WD repeat</keyword>
<dbReference type="PROSITE" id="PS50294">
    <property type="entry name" value="WD_REPEATS_REGION"/>
    <property type="match status" value="2"/>
</dbReference>
<dbReference type="GO" id="GO:0031080">
    <property type="term" value="C:nuclear pore outer ring"/>
    <property type="evidence" value="ECO:0007669"/>
    <property type="project" value="TreeGrafter"/>
</dbReference>
<dbReference type="PROSITE" id="PS50082">
    <property type="entry name" value="WD_REPEATS_2"/>
    <property type="match status" value="2"/>
</dbReference>
<dbReference type="AlphaFoldDB" id="A0A9P1CW89"/>
<evidence type="ECO:0000256" key="10">
    <source>
        <dbReference type="ARBA" id="ARBA00023242"/>
    </source>
</evidence>
<dbReference type="GO" id="GO:0006606">
    <property type="term" value="P:protein import into nucleus"/>
    <property type="evidence" value="ECO:0007669"/>
    <property type="project" value="TreeGrafter"/>
</dbReference>
<evidence type="ECO:0000256" key="6">
    <source>
        <dbReference type="ARBA" id="ARBA00022816"/>
    </source>
</evidence>
<dbReference type="PANTHER" id="PTHR11024">
    <property type="entry name" value="NUCLEAR PORE COMPLEX PROTEIN SEC13 / SEH1 FAMILY MEMBER"/>
    <property type="match status" value="1"/>
</dbReference>
<dbReference type="GO" id="GO:0030127">
    <property type="term" value="C:COPII vesicle coat"/>
    <property type="evidence" value="ECO:0007669"/>
    <property type="project" value="TreeGrafter"/>
</dbReference>
<reference evidence="12" key="1">
    <citation type="submission" date="2022-10" db="EMBL/GenBank/DDBJ databases">
        <authorList>
            <person name="Chen Y."/>
            <person name="Dougan E. K."/>
            <person name="Chan C."/>
            <person name="Rhodes N."/>
            <person name="Thang M."/>
        </authorList>
    </citation>
    <scope>NUCLEOTIDE SEQUENCE</scope>
</reference>
<sequence>MTAIVSQFDTAHTAPILDTQLDDLGLRLATASEDGLVKLWDVSAEDPLFLCDLDGHSGPVHQVAWAPVGTGAGALLLTGGSDGRVLLWGPCQDPKRWQIVHEENLSKHGEVRALSWAPTNVGAAFACALSDGTVTATIHQGTVRSGETDVEHRWQTQSFAIHKGEVHAVSWASSVGPDSRGKLAGACLASAAADGLRVWSILEVQGRSKQEAVDDSENKEFRDVAWKPWDGNYDTLASVKGHEVIFWCRDKSSKWVVESRVDLEEEVWHLEWQAGSQLLVTCGTKEYRSILLKQQLSGKWDKIDLSGEVTAQ</sequence>
<evidence type="ECO:0000256" key="4">
    <source>
        <dbReference type="ARBA" id="ARBA00022574"/>
    </source>
</evidence>
<dbReference type="InterPro" id="IPR037363">
    <property type="entry name" value="Sec13/Seh1_fam"/>
</dbReference>
<dbReference type="SUPFAM" id="SSF50978">
    <property type="entry name" value="WD40 repeat-like"/>
    <property type="match status" value="1"/>
</dbReference>
<keyword evidence="10" id="KW-0539">Nucleus</keyword>
<dbReference type="InterPro" id="IPR019775">
    <property type="entry name" value="WD40_repeat_CS"/>
</dbReference>
<dbReference type="InterPro" id="IPR015943">
    <property type="entry name" value="WD40/YVTN_repeat-like_dom_sf"/>
</dbReference>
<feature type="repeat" description="WD" evidence="11">
    <location>
        <begin position="53"/>
        <end position="88"/>
    </location>
</feature>
<evidence type="ECO:0000313" key="12">
    <source>
        <dbReference type="EMBL" id="CAI3998093.1"/>
    </source>
</evidence>
<dbReference type="GO" id="GO:0005198">
    <property type="term" value="F:structural molecule activity"/>
    <property type="evidence" value="ECO:0007669"/>
    <property type="project" value="InterPro"/>
</dbReference>
<protein>
    <submittedName>
        <fullName evidence="12">Uncharacterized protein</fullName>
    </submittedName>
</protein>
<comment type="similarity">
    <text evidence="2">Belongs to the WD repeat SEC13 family.</text>
</comment>
<evidence type="ECO:0000256" key="1">
    <source>
        <dbReference type="ARBA" id="ARBA00004567"/>
    </source>
</evidence>
<keyword evidence="5" id="KW-0677">Repeat</keyword>
<dbReference type="PROSITE" id="PS00678">
    <property type="entry name" value="WD_REPEATS_1"/>
    <property type="match status" value="1"/>
</dbReference>
<evidence type="ECO:0000313" key="13">
    <source>
        <dbReference type="EMBL" id="CAL4785405.1"/>
    </source>
</evidence>
<keyword evidence="8" id="KW-0811">Translocation</keyword>
<gene>
    <name evidence="12" type="ORF">C1SCF055_LOCUS24423</name>
</gene>
<proteinExistence type="inferred from homology"/>
<dbReference type="Proteomes" id="UP001152797">
    <property type="component" value="Unassembled WGS sequence"/>
</dbReference>
<evidence type="ECO:0000256" key="11">
    <source>
        <dbReference type="PROSITE-ProRule" id="PRU00221"/>
    </source>
</evidence>
<reference evidence="13 14" key="2">
    <citation type="submission" date="2024-05" db="EMBL/GenBank/DDBJ databases">
        <authorList>
            <person name="Chen Y."/>
            <person name="Shah S."/>
            <person name="Dougan E. K."/>
            <person name="Thang M."/>
            <person name="Chan C."/>
        </authorList>
    </citation>
    <scope>NUCLEOTIDE SEQUENCE [LARGE SCALE GENOMIC DNA]</scope>
</reference>
<dbReference type="SMART" id="SM00320">
    <property type="entry name" value="WD40"/>
    <property type="match status" value="3"/>
</dbReference>
<accession>A0A9P1CW89</accession>
<comment type="subcellular location">
    <subcellularLocation>
        <location evidence="1">Nucleus</location>
        <location evidence="1">Nuclear pore complex</location>
    </subcellularLocation>
</comment>
<name>A0A9P1CW89_9DINO</name>
<dbReference type="GO" id="GO:0090114">
    <property type="term" value="P:COPII-coated vesicle budding"/>
    <property type="evidence" value="ECO:0007669"/>
    <property type="project" value="TreeGrafter"/>
</dbReference>
<keyword evidence="14" id="KW-1185">Reference proteome</keyword>
<dbReference type="Gene3D" id="2.130.10.10">
    <property type="entry name" value="YVTN repeat-like/Quinoprotein amine dehydrogenase"/>
    <property type="match status" value="1"/>
</dbReference>
<keyword evidence="6" id="KW-0509">mRNA transport</keyword>
<dbReference type="PANTHER" id="PTHR11024:SF2">
    <property type="entry name" value="PROTEIN SEC13 HOMOLOG"/>
    <property type="match status" value="1"/>
</dbReference>
<dbReference type="GO" id="GO:0051028">
    <property type="term" value="P:mRNA transport"/>
    <property type="evidence" value="ECO:0007669"/>
    <property type="project" value="UniProtKB-KW"/>
</dbReference>
<evidence type="ECO:0000256" key="9">
    <source>
        <dbReference type="ARBA" id="ARBA00023132"/>
    </source>
</evidence>
<feature type="repeat" description="WD" evidence="11">
    <location>
        <begin position="9"/>
        <end position="50"/>
    </location>
</feature>
<dbReference type="InterPro" id="IPR036322">
    <property type="entry name" value="WD40_repeat_dom_sf"/>
</dbReference>
<comment type="caution">
    <text evidence="12">The sequence shown here is derived from an EMBL/GenBank/DDBJ whole genome shotgun (WGS) entry which is preliminary data.</text>
</comment>
<keyword evidence="3" id="KW-0813">Transport</keyword>
<dbReference type="InterPro" id="IPR001680">
    <property type="entry name" value="WD40_rpt"/>
</dbReference>